<dbReference type="KEGG" id="cmic:caldi_13830"/>
<dbReference type="Gene3D" id="1.20.1260.10">
    <property type="match status" value="2"/>
</dbReference>
<evidence type="ECO:0000256" key="3">
    <source>
        <dbReference type="PIRSR" id="PIRSR607760-2"/>
    </source>
</evidence>
<organism evidence="4 5">
    <name type="scientific">Caldinitratiruptor microaerophilus</name>
    <dbReference type="NCBI Taxonomy" id="671077"/>
    <lineage>
        <taxon>Bacteria</taxon>
        <taxon>Bacillati</taxon>
        <taxon>Bacillota</taxon>
        <taxon>Clostridia</taxon>
        <taxon>Eubacteriales</taxon>
        <taxon>Symbiobacteriaceae</taxon>
        <taxon>Caldinitratiruptor</taxon>
    </lineage>
</organism>
<reference evidence="4" key="1">
    <citation type="submission" date="2022-03" db="EMBL/GenBank/DDBJ databases">
        <title>Complete genome sequence of Caldinitratiruptor microaerophilus.</title>
        <authorList>
            <person name="Mukaiyama R."/>
            <person name="Nishiyama T."/>
            <person name="Ueda K."/>
        </authorList>
    </citation>
    <scope>NUCLEOTIDE SEQUENCE</scope>
    <source>
        <strain evidence="4">JCM 16183</strain>
    </source>
</reference>
<dbReference type="GO" id="GO:0046872">
    <property type="term" value="F:metal ion binding"/>
    <property type="evidence" value="ECO:0007669"/>
    <property type="project" value="UniProtKB-KW"/>
</dbReference>
<accession>A0AA35CKW2</accession>
<feature type="binding site" evidence="3">
    <location>
        <position position="60"/>
    </location>
    <ligand>
        <name>Ca(2+)</name>
        <dbReference type="ChEBI" id="CHEBI:29108"/>
    </ligand>
</feature>
<proteinExistence type="inferred from homology"/>
<comment type="cofactor">
    <cofactor evidence="3">
        <name>Ca(2+)</name>
        <dbReference type="ChEBI" id="CHEBI:29108"/>
    </cofactor>
    <text evidence="3">Binds 1 Ca(2+) ion per subunit.</text>
</comment>
<feature type="binding site" evidence="2">
    <location>
        <position position="35"/>
    </location>
    <ligand>
        <name>Mn(2+)</name>
        <dbReference type="ChEBI" id="CHEBI:29035"/>
        <label>1</label>
    </ligand>
</feature>
<dbReference type="RefSeq" id="WP_264844355.1">
    <property type="nucleotide sequence ID" value="NZ_AP025628.1"/>
</dbReference>
<sequence>MFIHKKELLRPVRVVTPDPRWGEIILDQYAGADSEATALNTYLTQRYNTNIPAIRDLLTDIGTEEISHWEMVAELVRQHGCTVKMRDSRGSPWTSSYADVTGNIITDLYSDIAAELRARDLYLRLANMVEDPGSRDTLLFLGAREEAHAAAFARALEAIKGTLELPVEWFRHPYLNMSPGTYEAMRARSAPPPPPLTYPPSYPYPTAFEYPPR</sequence>
<dbReference type="InterPro" id="IPR012347">
    <property type="entry name" value="Ferritin-like"/>
</dbReference>
<evidence type="ECO:0000313" key="5">
    <source>
        <dbReference type="Proteomes" id="UP001163687"/>
    </source>
</evidence>
<evidence type="ECO:0000313" key="4">
    <source>
        <dbReference type="EMBL" id="BDG60293.1"/>
    </source>
</evidence>
<feature type="binding site" evidence="2">
    <location>
        <position position="115"/>
    </location>
    <ligand>
        <name>Mn(2+)</name>
        <dbReference type="ChEBI" id="CHEBI:29035"/>
        <label>1</label>
    </ligand>
</feature>
<dbReference type="InterPro" id="IPR009078">
    <property type="entry name" value="Ferritin-like_SF"/>
</dbReference>
<feature type="binding site" evidence="2">
    <location>
        <position position="68"/>
    </location>
    <ligand>
        <name>Mn(2+)</name>
        <dbReference type="ChEBI" id="CHEBI:29035"/>
        <label>1</label>
    </ligand>
</feature>
<feature type="binding site" evidence="2">
    <location>
        <position position="65"/>
    </location>
    <ligand>
        <name>Mn(2+)</name>
        <dbReference type="ChEBI" id="CHEBI:29035"/>
        <label>1</label>
    </ligand>
</feature>
<dbReference type="AlphaFoldDB" id="A0AA35CKW2"/>
<keyword evidence="3" id="KW-0106">Calcium</keyword>
<name>A0AA35CKW2_9FIRM</name>
<evidence type="ECO:0008006" key="6">
    <source>
        <dbReference type="Google" id="ProtNLM"/>
    </source>
</evidence>
<feature type="binding site" evidence="3">
    <location>
        <position position="56"/>
    </location>
    <ligand>
        <name>Ca(2+)</name>
        <dbReference type="ChEBI" id="CHEBI:29108"/>
    </ligand>
</feature>
<dbReference type="InterPro" id="IPR007760">
    <property type="entry name" value="Mn_catalase"/>
</dbReference>
<keyword evidence="2" id="KW-0479">Metal-binding</keyword>
<feature type="binding site" evidence="2">
    <location>
        <position position="148"/>
    </location>
    <ligand>
        <name>Mn(2+)</name>
        <dbReference type="ChEBI" id="CHEBI:29035"/>
        <label>2</label>
    </ligand>
</feature>
<dbReference type="SUPFAM" id="SSF47240">
    <property type="entry name" value="Ferritin-like"/>
    <property type="match status" value="1"/>
</dbReference>
<keyword evidence="5" id="KW-1185">Reference proteome</keyword>
<dbReference type="EMBL" id="AP025628">
    <property type="protein sequence ID" value="BDG60293.1"/>
    <property type="molecule type" value="Genomic_DNA"/>
</dbReference>
<dbReference type="Pfam" id="PF05067">
    <property type="entry name" value="Mn_catalase"/>
    <property type="match status" value="2"/>
</dbReference>
<comment type="similarity">
    <text evidence="1">Belongs to the manganese catalase family.</text>
</comment>
<keyword evidence="2" id="KW-0464">Manganese</keyword>
<comment type="cofactor">
    <cofactor evidence="2">
        <name>Mn(2+)</name>
        <dbReference type="ChEBI" id="CHEBI:29035"/>
    </cofactor>
    <text evidence="2">Binds 2 manganese ions per subunit.</text>
</comment>
<evidence type="ECO:0000256" key="2">
    <source>
        <dbReference type="PIRSR" id="PIRSR607760-1"/>
    </source>
</evidence>
<gene>
    <name evidence="4" type="ORF">caldi_13830</name>
</gene>
<dbReference type="Proteomes" id="UP001163687">
    <property type="component" value="Chromosome"/>
</dbReference>
<evidence type="ECO:0000256" key="1">
    <source>
        <dbReference type="ARBA" id="ARBA00007644"/>
    </source>
</evidence>
<protein>
    <recommendedName>
        <fullName evidence="6">Mn-containing catalase</fullName>
    </recommendedName>
</protein>